<accession>A0A377DP62</accession>
<evidence type="ECO:0000313" key="2">
    <source>
        <dbReference type="Proteomes" id="UP000254429"/>
    </source>
</evidence>
<organism evidence="1 2">
    <name type="scientific">Escherichia coli</name>
    <dbReference type="NCBI Taxonomy" id="562"/>
    <lineage>
        <taxon>Bacteria</taxon>
        <taxon>Pseudomonadati</taxon>
        <taxon>Pseudomonadota</taxon>
        <taxon>Gammaproteobacteria</taxon>
        <taxon>Enterobacterales</taxon>
        <taxon>Enterobacteriaceae</taxon>
        <taxon>Escherichia</taxon>
    </lineage>
</organism>
<name>A0A377DP62_ECOLX</name>
<gene>
    <name evidence="1" type="ORF">NCTC8500_01683</name>
</gene>
<dbReference type="Proteomes" id="UP000254429">
    <property type="component" value="Unassembled WGS sequence"/>
</dbReference>
<reference evidence="1 2" key="1">
    <citation type="submission" date="2018-06" db="EMBL/GenBank/DDBJ databases">
        <authorList>
            <consortium name="Pathogen Informatics"/>
            <person name="Doyle S."/>
        </authorList>
    </citation>
    <scope>NUCLEOTIDE SEQUENCE [LARGE SCALE GENOMIC DNA]</scope>
    <source>
        <strain evidence="1 2">NCTC8500</strain>
    </source>
</reference>
<dbReference type="AlphaFoldDB" id="A0A377DP62"/>
<evidence type="ECO:0000313" key="1">
    <source>
        <dbReference type="EMBL" id="STM37924.1"/>
    </source>
</evidence>
<sequence length="61" mass="6936">MITYLSVTTIRTTTTFKEEFVLMVIVSPNIVVKTPGVLQRGLKAVKLSWQNHLQLVPIIRL</sequence>
<protein>
    <submittedName>
        <fullName evidence="1">Uncharacterized protein</fullName>
    </submittedName>
</protein>
<dbReference type="EMBL" id="UGFG01000001">
    <property type="protein sequence ID" value="STM37924.1"/>
    <property type="molecule type" value="Genomic_DNA"/>
</dbReference>
<proteinExistence type="predicted"/>